<dbReference type="STRING" id="1328314.Achr_35510"/>
<organism evidence="2 3">
    <name type="scientific">Azotobacter chroococcum NCIMB 8003</name>
    <dbReference type="NCBI Taxonomy" id="1328314"/>
    <lineage>
        <taxon>Bacteria</taxon>
        <taxon>Pseudomonadati</taxon>
        <taxon>Pseudomonadota</taxon>
        <taxon>Gammaproteobacteria</taxon>
        <taxon>Pseudomonadales</taxon>
        <taxon>Pseudomonadaceae</taxon>
        <taxon>Azotobacter</taxon>
    </lineage>
</organism>
<evidence type="ECO:0000313" key="3">
    <source>
        <dbReference type="Proteomes" id="UP000068210"/>
    </source>
</evidence>
<dbReference type="AlphaFoldDB" id="A0A0C4WVW2"/>
<dbReference type="EMBL" id="CP010415">
    <property type="protein sequence ID" value="AJE22947.1"/>
    <property type="molecule type" value="Genomic_DNA"/>
</dbReference>
<reference evidence="2 3" key="1">
    <citation type="journal article" date="2015" name="PLoS ONE">
        <title>Azotobacter Genomes: The Genome of Azotobacter chroococcum NCIMB 8003 (ATCC 4412).</title>
        <authorList>
            <person name="Robson R.L."/>
            <person name="Jones R."/>
            <person name="Robson R.M."/>
            <person name="Schwartz A."/>
            <person name="Richardson T.H."/>
        </authorList>
    </citation>
    <scope>NUCLEOTIDE SEQUENCE [LARGE SCALE GENOMIC DNA]</scope>
    <source>
        <strain evidence="2 3">NCIMB 8003</strain>
    </source>
</reference>
<dbReference type="Proteomes" id="UP000068210">
    <property type="component" value="Chromosome"/>
</dbReference>
<keyword evidence="2" id="KW-0378">Hydrolase</keyword>
<dbReference type="GO" id="GO:0005829">
    <property type="term" value="C:cytosol"/>
    <property type="evidence" value="ECO:0007669"/>
    <property type="project" value="TreeGrafter"/>
</dbReference>
<proteinExistence type="predicted"/>
<dbReference type="KEGG" id="acx:Achr_35510"/>
<dbReference type="RefSeq" id="WP_227028743.1">
    <property type="nucleotide sequence ID" value="NZ_CP010415.1"/>
</dbReference>
<dbReference type="InterPro" id="IPR036412">
    <property type="entry name" value="HAD-like_sf"/>
</dbReference>
<dbReference type="Gene3D" id="3.40.50.1000">
    <property type="entry name" value="HAD superfamily/HAD-like"/>
    <property type="match status" value="1"/>
</dbReference>
<dbReference type="InterPro" id="IPR050155">
    <property type="entry name" value="HAD-like_hydrolase_sf"/>
</dbReference>
<dbReference type="GO" id="GO:0008967">
    <property type="term" value="F:phosphoglycolate phosphatase activity"/>
    <property type="evidence" value="ECO:0007669"/>
    <property type="project" value="TreeGrafter"/>
</dbReference>
<dbReference type="PANTHER" id="PTHR43434">
    <property type="entry name" value="PHOSPHOGLYCOLATE PHOSPHATASE"/>
    <property type="match status" value="1"/>
</dbReference>
<gene>
    <name evidence="2" type="ORF">Achr_35510</name>
</gene>
<dbReference type="GO" id="GO:0006281">
    <property type="term" value="P:DNA repair"/>
    <property type="evidence" value="ECO:0007669"/>
    <property type="project" value="TreeGrafter"/>
</dbReference>
<dbReference type="Pfam" id="PF00702">
    <property type="entry name" value="Hydrolase"/>
    <property type="match status" value="1"/>
</dbReference>
<name>A0A0C4WVW2_9GAMM</name>
<dbReference type="SUPFAM" id="SSF56784">
    <property type="entry name" value="HAD-like"/>
    <property type="match status" value="1"/>
</dbReference>
<dbReference type="NCBIfam" id="TIGR01509">
    <property type="entry name" value="HAD-SF-IA-v3"/>
    <property type="match status" value="1"/>
</dbReference>
<keyword evidence="1" id="KW-0479">Metal-binding</keyword>
<dbReference type="InterPro" id="IPR006439">
    <property type="entry name" value="HAD-SF_hydro_IA"/>
</dbReference>
<dbReference type="InterPro" id="IPR023214">
    <property type="entry name" value="HAD_sf"/>
</dbReference>
<dbReference type="HOGENOM" id="CLU_106706_0_0_6"/>
<evidence type="ECO:0000313" key="2">
    <source>
        <dbReference type="EMBL" id="AJE22947.1"/>
    </source>
</evidence>
<dbReference type="GO" id="GO:0046872">
    <property type="term" value="F:metal ion binding"/>
    <property type="evidence" value="ECO:0007669"/>
    <property type="project" value="UniProtKB-KW"/>
</dbReference>
<protein>
    <submittedName>
        <fullName evidence="2">HAD-superfamily hydrolase, subfamily IA, variant 3</fullName>
    </submittedName>
</protein>
<accession>A0A0C4WVW2</accession>
<dbReference type="SFLD" id="SFLDS00003">
    <property type="entry name" value="Haloacid_Dehalogenase"/>
    <property type="match status" value="1"/>
</dbReference>
<sequence>MSPLPWSEIDTVLLDMDGTLLDLHFDNHFWLEHLPQRYAEHHGISRAMAEQELLPLFREHAGRLTWYCLDFWSAELKLPVVELKREVAHLIALRPEADRFLAALRGAGKRVALITNAHRDSLSLKLERVELAPWFDRLISSHDYGFPKEDQQFWLALQQDFGFAPARSLFIDDSLPVLRSARRYGIAHLLAVRQPDSRQGPKDTGEFTAVESYPALCEGLCRAREKSVPERITTVAGGLGKRQERPAEKG</sequence>
<dbReference type="SFLD" id="SFLDG01129">
    <property type="entry name" value="C1.5:_HAD__Beta-PGM__Phosphata"/>
    <property type="match status" value="1"/>
</dbReference>
<evidence type="ECO:0000256" key="1">
    <source>
        <dbReference type="ARBA" id="ARBA00022723"/>
    </source>
</evidence>
<keyword evidence="3" id="KW-1185">Reference proteome</keyword>
<dbReference type="NCBIfam" id="NF011564">
    <property type="entry name" value="PRK14988.1"/>
    <property type="match status" value="1"/>
</dbReference>
<dbReference type="PANTHER" id="PTHR43434:SF3">
    <property type="entry name" value="GMP_IMP NUCLEOTIDASE YRFG"/>
    <property type="match status" value="1"/>
</dbReference>
<dbReference type="PRINTS" id="PR00413">
    <property type="entry name" value="HADHALOGNASE"/>
</dbReference>